<evidence type="ECO:0000313" key="2">
    <source>
        <dbReference type="Proteomes" id="UP000694846"/>
    </source>
</evidence>
<gene>
    <name evidence="3" type="primary">LOC112688367</name>
</gene>
<feature type="compositionally biased region" description="Low complexity" evidence="1">
    <location>
        <begin position="707"/>
        <end position="727"/>
    </location>
</feature>
<protein>
    <submittedName>
        <fullName evidence="3">MATH and LRR domain-containing protein PFE0570w-like</fullName>
    </submittedName>
</protein>
<dbReference type="Proteomes" id="UP000694846">
    <property type="component" value="Unplaced"/>
</dbReference>
<dbReference type="OrthoDB" id="6626150at2759"/>
<name>A0A8B8G3E0_9HEMI</name>
<evidence type="ECO:0000313" key="3">
    <source>
        <dbReference type="RefSeq" id="XP_025417318.1"/>
    </source>
</evidence>
<sequence length="1369" mass="158094">MFRGFITRGETMHQRFSVLGLIFFILVSAENQLTLLNNVHYKLIDTNSNKSTVRLKEIFLNKKFVDNDSILYNYNMTKVERNDSRMIHYPRIARPLKDSASVICTQKNRIQRHIPRKHNEKDTPKQYIKVILDLKSGNEQDTMFNNDSVNYYNYKEKNTNGLIDNCNINTEIESNSNPVTNNVSKSHERKRCIQKKLGSIKRQQSEELLTESIEDEKISEHRCRDCKFLKQNTNPEEPNNIHNNCSSQLKQTYDDYFIDILKQLIEKLDKAKQSKSLSRKDFLVQKSNELLSLKNKSAEKTNSSSEGELKLTFEKMKGNCIMDKLDFSPENISVNGKWVKNKIKGNKTHEFYPVIINLTNELIYKNKTTSRGDMNTFDDLINSNDQIIETNQDISDNLNNLKVTGTQENKEISISPILENNEHFLVTRETPRPLYLSFESKDKLGSTIIDDSNNCKFTTADLTDPFEKKKNSNHKAHRNQDKSLESITGNFKTTSNVELIKDQKFDINDKLKTKTSDEIVESSLDENDNPEELNSISVKIDNLNCSCNKKTIKNMSSTIMKNITEIKTDTYTSPKNFKVKGQKRSNKSQKFEKNQIPFIASIKVDVPKNKKIQKSVLTVKDNNSQIKRGHKVNTNLQNILSENSDLKFEDQKKINNNEKTYNVDEIKNKRIPSIHKILSQKYPRNYIIQLKQNVLRKPQTDMKNSFETFNNKNKTNTNTDMTNSTSKILDRPQNKISSQILPQSIEKKSRKSENLDKNNADISLKNVVTKFKFDAPISSKIHTERNYGRYNAFSIPVDKKKNSMIVSPVSMQSITKPLFKTMSKKSNIGLDYNDVNITENNTRKLITGSYMDKTIKENIDNMKKTVNSRNSQLGLVKKIDNTKIYTGPKNTSRIIENDPTDEKRIIVNKTALQLNKSKPIQLIQTLNPLSITSQKKNNNIISKRKLKNSLNDRNITDILVSSISNQKLPIEKYDIFDKSGLVLRNKNTLNDDKTTDSLVFTKKNGSSPNLKKLKYESNLNKLPQAKLLKVPPTGDHFDHEHAPYKYDDLKPIIFNEATEKPKLSNRNSRLFFQHPSQQPLYGNKFHNTPDFNFLQSVPIIRPENDDYSMWTKNNGEEINIEKQQYLPESNLSSYDLNEDNISTSDFIKYDIKILDRKYFNQSRFEKLLQLKVNNSIFKIPLLGYTDYDNNNGSEYISDILIPIKKSNGQHMTISLTNLLTGNFHLLNRDNENSLAINHSSDMDSQLSASQTSIKNDGSNSDKTGKLCDLVTLKTFHANEEDNKQMVPIHIIQIINNGICSNNDTKIEKKYNRNKNLQNFRNQGKRVSSVRPKNLSNNLRKTNKKLENAYNHFDSEILDRFLQVYTPFTL</sequence>
<reference evidence="3" key="1">
    <citation type="submission" date="2025-08" db="UniProtKB">
        <authorList>
            <consortium name="RefSeq"/>
        </authorList>
    </citation>
    <scope>IDENTIFICATION</scope>
    <source>
        <tissue evidence="3">Whole body</tissue>
    </source>
</reference>
<dbReference type="GeneID" id="112688367"/>
<organism evidence="2 3">
    <name type="scientific">Sipha flava</name>
    <name type="common">yellow sugarcane aphid</name>
    <dbReference type="NCBI Taxonomy" id="143950"/>
    <lineage>
        <taxon>Eukaryota</taxon>
        <taxon>Metazoa</taxon>
        <taxon>Ecdysozoa</taxon>
        <taxon>Arthropoda</taxon>
        <taxon>Hexapoda</taxon>
        <taxon>Insecta</taxon>
        <taxon>Pterygota</taxon>
        <taxon>Neoptera</taxon>
        <taxon>Paraneoptera</taxon>
        <taxon>Hemiptera</taxon>
        <taxon>Sternorrhyncha</taxon>
        <taxon>Aphidomorpha</taxon>
        <taxon>Aphidoidea</taxon>
        <taxon>Aphididae</taxon>
        <taxon>Sipha</taxon>
    </lineage>
</organism>
<proteinExistence type="predicted"/>
<evidence type="ECO:0000256" key="1">
    <source>
        <dbReference type="SAM" id="MobiDB-lite"/>
    </source>
</evidence>
<accession>A0A8B8G3E0</accession>
<feature type="region of interest" description="Disordered" evidence="1">
    <location>
        <begin position="707"/>
        <end position="737"/>
    </location>
</feature>
<dbReference type="RefSeq" id="XP_025417318.1">
    <property type="nucleotide sequence ID" value="XM_025561533.1"/>
</dbReference>
<keyword evidence="2" id="KW-1185">Reference proteome</keyword>